<protein>
    <submittedName>
        <fullName evidence="1">DUF4478 family protein</fullName>
    </submittedName>
</protein>
<name>A0AAE7MP21_ENTGA</name>
<reference evidence="1 2" key="1">
    <citation type="submission" date="2020-03" db="EMBL/GenBank/DDBJ databases">
        <title>Characterization of ganglioside-mimicking enterococci.</title>
        <authorList>
            <person name="Patry R.T."/>
            <person name="Nothaft H."/>
            <person name="Bridger R."/>
            <person name="Shajahan A."/>
            <person name="Huynh S."/>
            <person name="Sanchez S."/>
            <person name="Azadi P."/>
            <person name="Cooper K."/>
            <person name="Miller W.G."/>
            <person name="Parker C.T."/>
            <person name="Wells L."/>
            <person name="Szymanski C.M."/>
        </authorList>
    </citation>
    <scope>NUCLEOTIDE SEQUENCE [LARGE SCALE GENOMIC DNA]</scope>
    <source>
        <strain evidence="1 2">EGM181</strain>
    </source>
</reference>
<evidence type="ECO:0000313" key="2">
    <source>
        <dbReference type="Proteomes" id="UP000516696"/>
    </source>
</evidence>
<dbReference type="RefSeq" id="WP_192189548.1">
    <property type="nucleotide sequence ID" value="NZ_CP050485.1"/>
</dbReference>
<proteinExistence type="predicted"/>
<dbReference type="EMBL" id="CP050485">
    <property type="protein sequence ID" value="QOG26981.1"/>
    <property type="molecule type" value="Genomic_DNA"/>
</dbReference>
<dbReference type="AlphaFoldDB" id="A0AAE7MP21"/>
<organism evidence="1 2">
    <name type="scientific">Enterococcus gallinarum</name>
    <dbReference type="NCBI Taxonomy" id="1353"/>
    <lineage>
        <taxon>Bacteria</taxon>
        <taxon>Bacillati</taxon>
        <taxon>Bacillota</taxon>
        <taxon>Bacilli</taxon>
        <taxon>Lactobacillales</taxon>
        <taxon>Enterococcaceae</taxon>
        <taxon>Enterococcus</taxon>
    </lineage>
</organism>
<evidence type="ECO:0000313" key="1">
    <source>
        <dbReference type="EMBL" id="QOG26981.1"/>
    </source>
</evidence>
<gene>
    <name evidence="1" type="ORF">EGM181_06850</name>
</gene>
<dbReference type="Proteomes" id="UP000516696">
    <property type="component" value="Chromosome"/>
</dbReference>
<accession>A0AAE7MP21</accession>
<sequence length="57" mass="6553">MKVKIYGLVTGKIFAQGEKNDCIRELQSRYPDFSRGIKKEIVNNPVYDEPLAIKPIK</sequence>